<protein>
    <submittedName>
        <fullName evidence="1">Uncharacterized protein</fullName>
    </submittedName>
</protein>
<comment type="caution">
    <text evidence="1">The sequence shown here is derived from an EMBL/GenBank/DDBJ whole genome shotgun (WGS) entry which is preliminary data.</text>
</comment>
<evidence type="ECO:0000313" key="1">
    <source>
        <dbReference type="EMBL" id="ORY39253.1"/>
    </source>
</evidence>
<dbReference type="AlphaFoldDB" id="A0A1Y2BWX7"/>
<sequence>MNEKHIQNKSNNITESVNINNFLNEDIKNSKIKDLNIDDIKLSESSENLLKQEGNNRIQSKELLEDSRLSIEKKSNKKSNSERTPTKTEIENLCNLDDSIILTLNSINNLYEEEETNVVDELVSNNINTNSKNNKNINCSNISLENSKELYIKNEKSNTNVSDSISFDNEDMILSKLNSSIKVNGSKLDLENNSVEKKLKQVIDKELSFNYLDENEQLFSSLINKETLLKEYVDIRRRIDKIIKSNDQDNIDNNINNSLEDPNAKNNMYLSFDHNKNESSESLNEETKNIIYLLDKMIEKVIENEKVI</sequence>
<dbReference type="EMBL" id="MCOG01000133">
    <property type="protein sequence ID" value="ORY39253.1"/>
    <property type="molecule type" value="Genomic_DNA"/>
</dbReference>
<evidence type="ECO:0000313" key="2">
    <source>
        <dbReference type="Proteomes" id="UP000193920"/>
    </source>
</evidence>
<name>A0A1Y2BWX7_9FUNG</name>
<organism evidence="1 2">
    <name type="scientific">Neocallimastix californiae</name>
    <dbReference type="NCBI Taxonomy" id="1754190"/>
    <lineage>
        <taxon>Eukaryota</taxon>
        <taxon>Fungi</taxon>
        <taxon>Fungi incertae sedis</taxon>
        <taxon>Chytridiomycota</taxon>
        <taxon>Chytridiomycota incertae sedis</taxon>
        <taxon>Neocallimastigomycetes</taxon>
        <taxon>Neocallimastigales</taxon>
        <taxon>Neocallimastigaceae</taxon>
        <taxon>Neocallimastix</taxon>
    </lineage>
</organism>
<proteinExistence type="predicted"/>
<keyword evidence="2" id="KW-1185">Reference proteome</keyword>
<reference evidence="1 2" key="1">
    <citation type="submission" date="2016-08" db="EMBL/GenBank/DDBJ databases">
        <title>A Parts List for Fungal Cellulosomes Revealed by Comparative Genomics.</title>
        <authorList>
            <consortium name="DOE Joint Genome Institute"/>
            <person name="Haitjema C.H."/>
            <person name="Gilmore S.P."/>
            <person name="Henske J.K."/>
            <person name="Solomon K.V."/>
            <person name="De Groot R."/>
            <person name="Kuo A."/>
            <person name="Mondo S.J."/>
            <person name="Salamov A.A."/>
            <person name="Labutti K."/>
            <person name="Zhao Z."/>
            <person name="Chiniquy J."/>
            <person name="Barry K."/>
            <person name="Brewer H.M."/>
            <person name="Purvine S.O."/>
            <person name="Wright A.T."/>
            <person name="Boxma B."/>
            <person name="Van Alen T."/>
            <person name="Hackstein J.H."/>
            <person name="Baker S.E."/>
            <person name="Grigoriev I.V."/>
            <person name="O'Malley M.A."/>
        </authorList>
    </citation>
    <scope>NUCLEOTIDE SEQUENCE [LARGE SCALE GENOMIC DNA]</scope>
    <source>
        <strain evidence="1 2">G1</strain>
    </source>
</reference>
<accession>A0A1Y2BWX7</accession>
<gene>
    <name evidence="1" type="ORF">LY90DRAFT_623575</name>
</gene>
<dbReference type="Proteomes" id="UP000193920">
    <property type="component" value="Unassembled WGS sequence"/>
</dbReference>
<dbReference type="OrthoDB" id="10656428at2759"/>